<name>X0VN79_9ZZZZ</name>
<comment type="caution">
    <text evidence="3">The sequence shown here is derived from an EMBL/GenBank/DDBJ whole genome shotgun (WGS) entry which is preliminary data.</text>
</comment>
<dbReference type="PANTHER" id="PTHR43222:SF2">
    <property type="entry name" value="NUDIX HYDROLASE 23, CHLOROPLASTIC"/>
    <property type="match status" value="1"/>
</dbReference>
<dbReference type="EMBL" id="BARS01026196">
    <property type="protein sequence ID" value="GAG12612.1"/>
    <property type="molecule type" value="Genomic_DNA"/>
</dbReference>
<dbReference type="Gene3D" id="3.90.79.10">
    <property type="entry name" value="Nucleoside Triphosphate Pyrophosphohydrolase"/>
    <property type="match status" value="1"/>
</dbReference>
<dbReference type="InterPro" id="IPR020084">
    <property type="entry name" value="NUDIX_hydrolase_CS"/>
</dbReference>
<dbReference type="PANTHER" id="PTHR43222">
    <property type="entry name" value="NUDIX HYDROLASE 23"/>
    <property type="match status" value="1"/>
</dbReference>
<dbReference type="GO" id="GO:0016787">
    <property type="term" value="F:hydrolase activity"/>
    <property type="evidence" value="ECO:0007669"/>
    <property type="project" value="UniProtKB-KW"/>
</dbReference>
<keyword evidence="1" id="KW-0378">Hydrolase</keyword>
<evidence type="ECO:0000256" key="1">
    <source>
        <dbReference type="ARBA" id="ARBA00022801"/>
    </source>
</evidence>
<dbReference type="SUPFAM" id="SSF55811">
    <property type="entry name" value="Nudix"/>
    <property type="match status" value="1"/>
</dbReference>
<organism evidence="3">
    <name type="scientific">marine sediment metagenome</name>
    <dbReference type="NCBI Taxonomy" id="412755"/>
    <lineage>
        <taxon>unclassified sequences</taxon>
        <taxon>metagenomes</taxon>
        <taxon>ecological metagenomes</taxon>
    </lineage>
</organism>
<evidence type="ECO:0000313" key="3">
    <source>
        <dbReference type="EMBL" id="GAG12612.1"/>
    </source>
</evidence>
<reference evidence="3" key="1">
    <citation type="journal article" date="2014" name="Front. Microbiol.">
        <title>High frequency of phylogenetically diverse reductive dehalogenase-homologous genes in deep subseafloor sedimentary metagenomes.</title>
        <authorList>
            <person name="Kawai M."/>
            <person name="Futagami T."/>
            <person name="Toyoda A."/>
            <person name="Takaki Y."/>
            <person name="Nishi S."/>
            <person name="Hori S."/>
            <person name="Arai W."/>
            <person name="Tsubouchi T."/>
            <person name="Morono Y."/>
            <person name="Uchiyama I."/>
            <person name="Ito T."/>
            <person name="Fujiyama A."/>
            <person name="Inagaki F."/>
            <person name="Takami H."/>
        </authorList>
    </citation>
    <scope>NUCLEOTIDE SEQUENCE</scope>
    <source>
        <strain evidence="3">Expedition CK06-06</strain>
    </source>
</reference>
<dbReference type="InterPro" id="IPR015797">
    <property type="entry name" value="NUDIX_hydrolase-like_dom_sf"/>
</dbReference>
<dbReference type="CDD" id="cd03424">
    <property type="entry name" value="NUDIX_ADPRase_Nudt5_UGPPase_Nudt14"/>
    <property type="match status" value="1"/>
</dbReference>
<feature type="non-terminal residue" evidence="3">
    <location>
        <position position="1"/>
    </location>
</feature>
<feature type="domain" description="Nudix hydrolase" evidence="2">
    <location>
        <begin position="4"/>
        <end position="134"/>
    </location>
</feature>
<accession>X0VN79</accession>
<sequence>YLRLEQPDFVMIVPVRSGREIGLIRGYKHGVGAVDMQPPAGYVEKDEDALITAQRELLEETGCQAESWFELGSYVISGNRGTGRAHLYLATGCRQVVEPDPGDLEEQEVIWLSLEEVQLLWADGKFSQMATVAALGLAINRLGMEDIDLS</sequence>
<dbReference type="AlphaFoldDB" id="X0VN79"/>
<gene>
    <name evidence="3" type="ORF">S01H1_41310</name>
</gene>
<dbReference type="PROSITE" id="PS00893">
    <property type="entry name" value="NUDIX_BOX"/>
    <property type="match status" value="1"/>
</dbReference>
<dbReference type="PROSITE" id="PS51462">
    <property type="entry name" value="NUDIX"/>
    <property type="match status" value="1"/>
</dbReference>
<evidence type="ECO:0000259" key="2">
    <source>
        <dbReference type="PROSITE" id="PS51462"/>
    </source>
</evidence>
<dbReference type="InterPro" id="IPR000086">
    <property type="entry name" value="NUDIX_hydrolase_dom"/>
</dbReference>
<proteinExistence type="predicted"/>
<dbReference type="Pfam" id="PF00293">
    <property type="entry name" value="NUDIX"/>
    <property type="match status" value="1"/>
</dbReference>
<protein>
    <recommendedName>
        <fullName evidence="2">Nudix hydrolase domain-containing protein</fullName>
    </recommendedName>
</protein>